<gene>
    <name evidence="3" type="ORF">BU26DRAFT_484577</name>
</gene>
<dbReference type="SUPFAM" id="SSF54106">
    <property type="entry name" value="LysM domain"/>
    <property type="match status" value="1"/>
</dbReference>
<keyword evidence="4" id="KW-1185">Reference proteome</keyword>
<dbReference type="OrthoDB" id="2107166at2759"/>
<dbReference type="AlphaFoldDB" id="A0A6A6IGC7"/>
<keyword evidence="1" id="KW-0472">Membrane</keyword>
<dbReference type="PROSITE" id="PS51782">
    <property type="entry name" value="LYSM"/>
    <property type="match status" value="1"/>
</dbReference>
<evidence type="ECO:0000313" key="3">
    <source>
        <dbReference type="EMBL" id="KAF2249247.1"/>
    </source>
</evidence>
<accession>A0A6A6IGC7</accession>
<sequence>MGRWADMDDDEQRLPEGFQRIGYDADTQKYTFSDGNGRVYESEEGNRYGPLWPVGQQPERSPEQIEAHNTQLKKSNRESVRMMLPFALLVVVFLLLLFRFINGGSTDEAASQVYCAQGDRKIQVKKGDTCWEIGKAYGVGVDELLQLEGNEHVDCERLNVGQRMCVPA</sequence>
<protein>
    <submittedName>
        <fullName evidence="3">Carbohydrate-binding module family 50 protein</fullName>
    </submittedName>
</protein>
<dbReference type="Pfam" id="PF01476">
    <property type="entry name" value="LysM"/>
    <property type="match status" value="1"/>
</dbReference>
<dbReference type="EMBL" id="ML987195">
    <property type="protein sequence ID" value="KAF2249247.1"/>
    <property type="molecule type" value="Genomic_DNA"/>
</dbReference>
<dbReference type="Proteomes" id="UP000800094">
    <property type="component" value="Unassembled WGS sequence"/>
</dbReference>
<evidence type="ECO:0000313" key="4">
    <source>
        <dbReference type="Proteomes" id="UP000800094"/>
    </source>
</evidence>
<reference evidence="3" key="1">
    <citation type="journal article" date="2020" name="Stud. Mycol.">
        <title>101 Dothideomycetes genomes: a test case for predicting lifestyles and emergence of pathogens.</title>
        <authorList>
            <person name="Haridas S."/>
            <person name="Albert R."/>
            <person name="Binder M."/>
            <person name="Bloem J."/>
            <person name="Labutti K."/>
            <person name="Salamov A."/>
            <person name="Andreopoulos B."/>
            <person name="Baker S."/>
            <person name="Barry K."/>
            <person name="Bills G."/>
            <person name="Bluhm B."/>
            <person name="Cannon C."/>
            <person name="Castanera R."/>
            <person name="Culley D."/>
            <person name="Daum C."/>
            <person name="Ezra D."/>
            <person name="Gonzalez J."/>
            <person name="Henrissat B."/>
            <person name="Kuo A."/>
            <person name="Liang C."/>
            <person name="Lipzen A."/>
            <person name="Lutzoni F."/>
            <person name="Magnuson J."/>
            <person name="Mondo S."/>
            <person name="Nolan M."/>
            <person name="Ohm R."/>
            <person name="Pangilinan J."/>
            <person name="Park H.-J."/>
            <person name="Ramirez L."/>
            <person name="Alfaro M."/>
            <person name="Sun H."/>
            <person name="Tritt A."/>
            <person name="Yoshinaga Y."/>
            <person name="Zwiers L.-H."/>
            <person name="Turgeon B."/>
            <person name="Goodwin S."/>
            <person name="Spatafora J."/>
            <person name="Crous P."/>
            <person name="Grigoriev I."/>
        </authorList>
    </citation>
    <scope>NUCLEOTIDE SEQUENCE</scope>
    <source>
        <strain evidence="3">CBS 122368</strain>
    </source>
</reference>
<dbReference type="RefSeq" id="XP_033684251.1">
    <property type="nucleotide sequence ID" value="XM_033825855.1"/>
</dbReference>
<dbReference type="InterPro" id="IPR036779">
    <property type="entry name" value="LysM_dom_sf"/>
</dbReference>
<feature type="domain" description="LysM" evidence="2">
    <location>
        <begin position="120"/>
        <end position="166"/>
    </location>
</feature>
<dbReference type="InterPro" id="IPR018392">
    <property type="entry name" value="LysM"/>
</dbReference>
<organism evidence="3 4">
    <name type="scientific">Trematosphaeria pertusa</name>
    <dbReference type="NCBI Taxonomy" id="390896"/>
    <lineage>
        <taxon>Eukaryota</taxon>
        <taxon>Fungi</taxon>
        <taxon>Dikarya</taxon>
        <taxon>Ascomycota</taxon>
        <taxon>Pezizomycotina</taxon>
        <taxon>Dothideomycetes</taxon>
        <taxon>Pleosporomycetidae</taxon>
        <taxon>Pleosporales</taxon>
        <taxon>Massarineae</taxon>
        <taxon>Trematosphaeriaceae</taxon>
        <taxon>Trematosphaeria</taxon>
    </lineage>
</organism>
<dbReference type="GeneID" id="54579185"/>
<proteinExistence type="predicted"/>
<keyword evidence="1" id="KW-0812">Transmembrane</keyword>
<feature type="transmembrane region" description="Helical" evidence="1">
    <location>
        <begin position="82"/>
        <end position="101"/>
    </location>
</feature>
<name>A0A6A6IGC7_9PLEO</name>
<dbReference type="CDD" id="cd00118">
    <property type="entry name" value="LysM"/>
    <property type="match status" value="1"/>
</dbReference>
<evidence type="ECO:0000259" key="2">
    <source>
        <dbReference type="PROSITE" id="PS51782"/>
    </source>
</evidence>
<dbReference type="SMART" id="SM00257">
    <property type="entry name" value="LysM"/>
    <property type="match status" value="1"/>
</dbReference>
<dbReference type="Gene3D" id="3.10.350.10">
    <property type="entry name" value="LysM domain"/>
    <property type="match status" value="1"/>
</dbReference>
<evidence type="ECO:0000256" key="1">
    <source>
        <dbReference type="SAM" id="Phobius"/>
    </source>
</evidence>
<keyword evidence="1" id="KW-1133">Transmembrane helix</keyword>